<dbReference type="GO" id="GO:0035516">
    <property type="term" value="F:broad specificity oxidative DNA demethylase activity"/>
    <property type="evidence" value="ECO:0007669"/>
    <property type="project" value="TreeGrafter"/>
</dbReference>
<feature type="binding site" evidence="1">
    <location>
        <position position="175"/>
    </location>
    <ligand>
        <name>2-oxoglutarate</name>
        <dbReference type="ChEBI" id="CHEBI:16810"/>
    </ligand>
</feature>
<evidence type="ECO:0000313" key="3">
    <source>
        <dbReference type="EMBL" id="KST66368.1"/>
    </source>
</evidence>
<dbReference type="Proteomes" id="UP000053372">
    <property type="component" value="Unassembled WGS sequence"/>
</dbReference>
<dbReference type="GO" id="GO:0006307">
    <property type="term" value="P:DNA alkylation repair"/>
    <property type="evidence" value="ECO:0007669"/>
    <property type="project" value="TreeGrafter"/>
</dbReference>
<keyword evidence="5" id="KW-1185">Reference proteome</keyword>
<dbReference type="EMBL" id="LMTZ01000097">
    <property type="protein sequence ID" value="KST66368.1"/>
    <property type="molecule type" value="Genomic_DNA"/>
</dbReference>
<dbReference type="InterPro" id="IPR032852">
    <property type="entry name" value="ALKBH2"/>
</dbReference>
<evidence type="ECO:0000313" key="5">
    <source>
        <dbReference type="Proteomes" id="UP000053372"/>
    </source>
</evidence>
<dbReference type="InterPro" id="IPR027450">
    <property type="entry name" value="AlkB-like"/>
</dbReference>
<dbReference type="GO" id="GO:0008198">
    <property type="term" value="F:ferrous iron binding"/>
    <property type="evidence" value="ECO:0007669"/>
    <property type="project" value="TreeGrafter"/>
</dbReference>
<gene>
    <name evidence="3" type="ORF">BC008_25700</name>
    <name evidence="4" type="ORF">BC008_26225</name>
</gene>
<dbReference type="SUPFAM" id="SSF51197">
    <property type="entry name" value="Clavaminate synthase-like"/>
    <property type="match status" value="1"/>
</dbReference>
<accession>A0A0V7ZQJ8</accession>
<feature type="binding site" evidence="1">
    <location>
        <position position="191"/>
    </location>
    <ligand>
        <name>2-oxoglutarate</name>
        <dbReference type="ChEBI" id="CHEBI:16810"/>
    </ligand>
</feature>
<evidence type="ECO:0000313" key="4">
    <source>
        <dbReference type="EMBL" id="KST66689.1"/>
    </source>
</evidence>
<dbReference type="InterPro" id="IPR005123">
    <property type="entry name" value="Oxoglu/Fe-dep_dioxygenase_dom"/>
</dbReference>
<protein>
    <recommendedName>
        <fullName evidence="2">Fe2OG dioxygenase domain-containing protein</fullName>
    </recommendedName>
</protein>
<dbReference type="AlphaFoldDB" id="A0A0V7ZQJ8"/>
<dbReference type="PANTHER" id="PTHR31573">
    <property type="entry name" value="ALPHA-KETOGLUTARATE-DEPENDENT DIOXYGENASE ALKB HOMOLOG 2"/>
    <property type="match status" value="1"/>
</dbReference>
<comment type="caution">
    <text evidence="4">The sequence shown here is derived from an EMBL/GenBank/DDBJ whole genome shotgun (WGS) entry which is preliminary data.</text>
</comment>
<dbReference type="PANTHER" id="PTHR31573:SF1">
    <property type="entry name" value="DNA OXIDATIVE DEMETHYLASE ALKBH2"/>
    <property type="match status" value="1"/>
</dbReference>
<feature type="binding site" evidence="1">
    <location>
        <position position="104"/>
    </location>
    <ligand>
        <name>2-oxoglutarate</name>
        <dbReference type="ChEBI" id="CHEBI:16810"/>
    </ligand>
</feature>
<dbReference type="GO" id="GO:0051747">
    <property type="term" value="F:cytosine C-5 DNA demethylase activity"/>
    <property type="evidence" value="ECO:0007669"/>
    <property type="project" value="TreeGrafter"/>
</dbReference>
<dbReference type="EMBL" id="LMTZ01000095">
    <property type="protein sequence ID" value="KST66689.1"/>
    <property type="molecule type" value="Genomic_DNA"/>
</dbReference>
<dbReference type="InterPro" id="IPR037151">
    <property type="entry name" value="AlkB-like_sf"/>
</dbReference>
<dbReference type="PROSITE" id="PS51471">
    <property type="entry name" value="FE2OG_OXY"/>
    <property type="match status" value="1"/>
</dbReference>
<dbReference type="Gene3D" id="2.60.120.590">
    <property type="entry name" value="Alpha-ketoglutarate-dependent dioxygenase AlkB-like"/>
    <property type="match status" value="1"/>
</dbReference>
<sequence length="196" mass="23187">MRWKMNSKIDLDTDCQITTGTIPADLIPDSTRFKELWSLHPDEYSEIVIHGKHVKVPRWNRAYEKDYPFSNQIAIAHDVPESLKSYLEWVQQEIDPRINGLFVNWHDGSLSHYHGKHRDSTKGLIPQTPIITISLGEERVFRMRPYPKGNLIKDFVLRNGDFIIIPWRTNQHWTHEIPKFAKYKNHRISVTMRAFE</sequence>
<proteinExistence type="predicted"/>
<dbReference type="Pfam" id="PF13532">
    <property type="entry name" value="2OG-FeII_Oxy_2"/>
    <property type="match status" value="1"/>
</dbReference>
<organism evidence="4 5">
    <name type="scientific">Mastigocoleus testarum BC008</name>
    <dbReference type="NCBI Taxonomy" id="371196"/>
    <lineage>
        <taxon>Bacteria</taxon>
        <taxon>Bacillati</taxon>
        <taxon>Cyanobacteriota</taxon>
        <taxon>Cyanophyceae</taxon>
        <taxon>Nostocales</taxon>
        <taxon>Hapalosiphonaceae</taxon>
        <taxon>Mastigocoleus</taxon>
    </lineage>
</organism>
<evidence type="ECO:0000259" key="2">
    <source>
        <dbReference type="PROSITE" id="PS51471"/>
    </source>
</evidence>
<feature type="binding site" evidence="1">
    <location>
        <position position="193"/>
    </location>
    <ligand>
        <name>2-oxoglutarate</name>
        <dbReference type="ChEBI" id="CHEBI:16810"/>
    </ligand>
</feature>
<feature type="domain" description="Fe2OG dioxygenase" evidence="2">
    <location>
        <begin position="97"/>
        <end position="196"/>
    </location>
</feature>
<name>A0A0V7ZQJ8_9CYAN</name>
<reference evidence="4 5" key="1">
    <citation type="journal article" date="2015" name="Genome Announc.">
        <title>Draft Genome of the Euendolithic (true boring) Cyanobacterium Mastigocoleus testarum strain BC008.</title>
        <authorList>
            <person name="Guida B.S."/>
            <person name="Garcia-Pichel F."/>
        </authorList>
    </citation>
    <scope>NUCLEOTIDE SEQUENCE [LARGE SCALE GENOMIC DNA]</scope>
    <source>
        <strain evidence="4 5">BC008</strain>
    </source>
</reference>
<evidence type="ECO:0000256" key="1">
    <source>
        <dbReference type="PIRSR" id="PIRSR632852-1"/>
    </source>
</evidence>
<feature type="binding site" evidence="1">
    <location>
        <position position="187"/>
    </location>
    <ligand>
        <name>2-oxoglutarate</name>
        <dbReference type="ChEBI" id="CHEBI:16810"/>
    </ligand>
</feature>
<dbReference type="OrthoDB" id="509559at2"/>
<feature type="binding site" evidence="1">
    <location>
        <position position="117"/>
    </location>
    <ligand>
        <name>2-oxoglutarate</name>
        <dbReference type="ChEBI" id="CHEBI:16810"/>
    </ligand>
</feature>